<sequence>MKFNSLLFIAFCFVSSSAIASTSTLECVYKKYSDPEGVHTAKSDFILRYLIDPDADKVYVLGNNGSNEVVKVPGNDHVSFLEATGAGNVMVTTITNTMNTVHSRNTVGFGGDLIPSQYYGKCTAK</sequence>
<dbReference type="Proteomes" id="UP000094165">
    <property type="component" value="Unassembled WGS sequence"/>
</dbReference>
<proteinExistence type="predicted"/>
<keyword evidence="3" id="KW-1185">Reference proteome</keyword>
<keyword evidence="1" id="KW-0732">Signal</keyword>
<evidence type="ECO:0000313" key="3">
    <source>
        <dbReference type="Proteomes" id="UP000094165"/>
    </source>
</evidence>
<dbReference type="AlphaFoldDB" id="A0A1E5CW33"/>
<organism evidence="2 3">
    <name type="scientific">Vibrio genomosp. F6 str. FF-238</name>
    <dbReference type="NCBI Taxonomy" id="1191298"/>
    <lineage>
        <taxon>Bacteria</taxon>
        <taxon>Pseudomonadati</taxon>
        <taxon>Pseudomonadota</taxon>
        <taxon>Gammaproteobacteria</taxon>
        <taxon>Vibrionales</taxon>
        <taxon>Vibrionaceae</taxon>
        <taxon>Vibrio</taxon>
    </lineage>
</organism>
<comment type="caution">
    <text evidence="2">The sequence shown here is derived from an EMBL/GenBank/DDBJ whole genome shotgun (WGS) entry which is preliminary data.</text>
</comment>
<dbReference type="RefSeq" id="WP_017052519.1">
    <property type="nucleotide sequence ID" value="NZ_AJYW02000197.1"/>
</dbReference>
<dbReference type="EMBL" id="AJYW02000197">
    <property type="protein sequence ID" value="OEE74351.1"/>
    <property type="molecule type" value="Genomic_DNA"/>
</dbReference>
<gene>
    <name evidence="2" type="ORF">A130_18050</name>
</gene>
<protein>
    <recommendedName>
        <fullName evidence="4">Adhesin</fullName>
    </recommendedName>
</protein>
<evidence type="ECO:0000313" key="2">
    <source>
        <dbReference type="EMBL" id="OEE74351.1"/>
    </source>
</evidence>
<feature type="signal peptide" evidence="1">
    <location>
        <begin position="1"/>
        <end position="20"/>
    </location>
</feature>
<accession>A0A1E5CW33</accession>
<evidence type="ECO:0008006" key="4">
    <source>
        <dbReference type="Google" id="ProtNLM"/>
    </source>
</evidence>
<name>A0A1E5CW33_9VIBR</name>
<evidence type="ECO:0000256" key="1">
    <source>
        <dbReference type="SAM" id="SignalP"/>
    </source>
</evidence>
<reference evidence="2 3" key="1">
    <citation type="journal article" date="2012" name="Science">
        <title>Ecological populations of bacteria act as socially cohesive units of antibiotic production and resistance.</title>
        <authorList>
            <person name="Cordero O.X."/>
            <person name="Wildschutte H."/>
            <person name="Kirkup B."/>
            <person name="Proehl S."/>
            <person name="Ngo L."/>
            <person name="Hussain F."/>
            <person name="Le Roux F."/>
            <person name="Mincer T."/>
            <person name="Polz M.F."/>
        </authorList>
    </citation>
    <scope>NUCLEOTIDE SEQUENCE [LARGE SCALE GENOMIC DNA]</scope>
    <source>
        <strain evidence="2 3">FF-238</strain>
    </source>
</reference>
<feature type="chain" id="PRO_5009173259" description="Adhesin" evidence="1">
    <location>
        <begin position="21"/>
        <end position="125"/>
    </location>
</feature>